<dbReference type="AlphaFoldDB" id="A0AAV5B406"/>
<dbReference type="Proteomes" id="UP001055025">
    <property type="component" value="Unassembled WGS sequence"/>
</dbReference>
<accession>A0AAV5B406</accession>
<protein>
    <recommendedName>
        <fullName evidence="3">Class B sortase</fullName>
    </recommendedName>
</protein>
<reference evidence="1" key="1">
    <citation type="journal article" date="2022" name="Int. J. Syst. Evol. Microbiol.">
        <title>Granulimonas faecalis gen. nov., sp. nov., and Leptogranulimonas caecicola gen. nov., sp. nov., novel lactate-producing Atopobiaceae bacteria isolated from mouse intestines, and an emended description of the family Atopobiaceae.</title>
        <authorList>
            <person name="Morinaga K."/>
            <person name="Kusada H."/>
            <person name="Sakamoto S."/>
            <person name="Murakami T."/>
            <person name="Toyoda A."/>
            <person name="Mori H."/>
            <person name="Meng X.Y."/>
            <person name="Takashino M."/>
            <person name="Murotomi K."/>
            <person name="Tamaki H."/>
        </authorList>
    </citation>
    <scope>NUCLEOTIDE SEQUENCE</scope>
    <source>
        <strain evidence="1">OPF53</strain>
    </source>
</reference>
<sequence>MVVAAILAVLAVYGTSALEGQAMRDLAQGSGPGTTAGQEAGIDWEALRAENPAVAAWLTVEGTPIDCPVLQATEDDPSFWLSRNFWGERSLCGSAVIDPATDAYGLHTLVYGHHVDDWRAFSPLWRAWTPEVFGSLGTVTWSVPEGPETFRPLFAFRCDKADPEVQRFDFSGGADGSGCDVASLRSWLSSLGTRAEASAEGWQGTAEDTSRVLTLVTCSSPWAGQRGRTVVVCARV</sequence>
<evidence type="ECO:0008006" key="3">
    <source>
        <dbReference type="Google" id="ProtNLM"/>
    </source>
</evidence>
<dbReference type="CDD" id="cd05826">
    <property type="entry name" value="Sortase_B"/>
    <property type="match status" value="1"/>
</dbReference>
<evidence type="ECO:0000313" key="2">
    <source>
        <dbReference type="Proteomes" id="UP001055025"/>
    </source>
</evidence>
<keyword evidence="2" id="KW-1185">Reference proteome</keyword>
<dbReference type="InterPro" id="IPR023365">
    <property type="entry name" value="Sortase_dom-sf"/>
</dbReference>
<dbReference type="SUPFAM" id="SSF63817">
    <property type="entry name" value="Sortase"/>
    <property type="match status" value="1"/>
</dbReference>
<gene>
    <name evidence="1" type="ORF">ATOP_19550</name>
</gene>
<comment type="caution">
    <text evidence="1">The sequence shown here is derived from an EMBL/GenBank/DDBJ whole genome shotgun (WGS) entry which is preliminary data.</text>
</comment>
<dbReference type="Gene3D" id="2.40.260.10">
    <property type="entry name" value="Sortase"/>
    <property type="match status" value="1"/>
</dbReference>
<dbReference type="EMBL" id="BQKC01000002">
    <property type="protein sequence ID" value="GJM56300.1"/>
    <property type="molecule type" value="Genomic_DNA"/>
</dbReference>
<proteinExistence type="predicted"/>
<dbReference type="InterPro" id="IPR009835">
    <property type="entry name" value="SrtB"/>
</dbReference>
<evidence type="ECO:0000313" key="1">
    <source>
        <dbReference type="EMBL" id="GJM56300.1"/>
    </source>
</evidence>
<organism evidence="1 2">
    <name type="scientific">Granulimonas faecalis</name>
    <dbReference type="NCBI Taxonomy" id="2894155"/>
    <lineage>
        <taxon>Bacteria</taxon>
        <taxon>Bacillati</taxon>
        <taxon>Actinomycetota</taxon>
        <taxon>Coriobacteriia</taxon>
        <taxon>Coriobacteriales</taxon>
        <taxon>Kribbibacteriaceae</taxon>
        <taxon>Granulimonas</taxon>
    </lineage>
</organism>
<name>A0AAV5B406_9ACTN</name>